<proteinExistence type="predicted"/>
<dbReference type="EMBL" id="LAZR01000783">
    <property type="protein sequence ID" value="KKN57913.1"/>
    <property type="molecule type" value="Genomic_DNA"/>
</dbReference>
<organism evidence="1">
    <name type="scientific">marine sediment metagenome</name>
    <dbReference type="NCBI Taxonomy" id="412755"/>
    <lineage>
        <taxon>unclassified sequences</taxon>
        <taxon>metagenomes</taxon>
        <taxon>ecological metagenomes</taxon>
    </lineage>
</organism>
<protein>
    <submittedName>
        <fullName evidence="1">Uncharacterized protein</fullName>
    </submittedName>
</protein>
<sequence length="532" mass="55556">MPKKIIKLADIIVANEIRTNATKAKPEGVVIDPAGVGPFLALVGGTMSGAIAMGTNKITGVGDPDSAQDVATKDYVDIDAATVIKAGFNLAGGGTITLAAGGRFGWSARLIVIANGRGTHFSINGFFDITQPTSGTCTGVGGASNQTWNASGIPLGGAWLALYYILPIGSSSTSVAANFRLVNYTGDLEIPDHWILVAVNNWDSTVLKVCTGIYLRLGQSRLNQDGAGSGLDADALDGEEGAYYQPYWNRAGTILSPKTAGDDISLEFGDLISEQNPDAVNAIRIKATASDVDVVLGDGTGYFTVWNVADNNAVFHVDNVGNTEVKGYLDVNTHKILNVVDPTANQEAATKKYVDDNAGGRLVLIQAQSASNNAVIDFTSGIDGTYNTYLLVGSNIVPETDNVIPFLRVSIAGTFKSGASDYNWTSFQFNATGSNHSGDTADNEIQMGAITVGSAAGENCSFFAFINGPSNTALNKMIGGMHFNINQLGNVFGQIFSGSYMAGTEAIDGIQMGFLSGNVESGELALYGLAKT</sequence>
<name>A0A0F9UWA7_9ZZZZ</name>
<comment type="caution">
    <text evidence="1">The sequence shown here is derived from an EMBL/GenBank/DDBJ whole genome shotgun (WGS) entry which is preliminary data.</text>
</comment>
<reference evidence="1" key="1">
    <citation type="journal article" date="2015" name="Nature">
        <title>Complex archaea that bridge the gap between prokaryotes and eukaryotes.</title>
        <authorList>
            <person name="Spang A."/>
            <person name="Saw J.H."/>
            <person name="Jorgensen S.L."/>
            <person name="Zaremba-Niedzwiedzka K."/>
            <person name="Martijn J."/>
            <person name="Lind A.E."/>
            <person name="van Eijk R."/>
            <person name="Schleper C."/>
            <person name="Guy L."/>
            <person name="Ettema T.J."/>
        </authorList>
    </citation>
    <scope>NUCLEOTIDE SEQUENCE</scope>
</reference>
<accession>A0A0F9UWA7</accession>
<evidence type="ECO:0000313" key="1">
    <source>
        <dbReference type="EMBL" id="KKN57913.1"/>
    </source>
</evidence>
<gene>
    <name evidence="1" type="ORF">LCGC14_0557440</name>
</gene>
<dbReference type="AlphaFoldDB" id="A0A0F9UWA7"/>